<dbReference type="EMBL" id="JALNTZ010000333">
    <property type="protein sequence ID" value="KAJ3636252.1"/>
    <property type="molecule type" value="Genomic_DNA"/>
</dbReference>
<dbReference type="InterPro" id="IPR050319">
    <property type="entry name" value="ABC_transp_ATP-bind"/>
</dbReference>
<comment type="caution">
    <text evidence="6">The sequence shown here is derived from an EMBL/GenBank/DDBJ whole genome shotgun (WGS) entry which is preliminary data.</text>
</comment>
<dbReference type="GO" id="GO:0016887">
    <property type="term" value="F:ATP hydrolysis activity"/>
    <property type="evidence" value="ECO:0007669"/>
    <property type="project" value="InterPro"/>
</dbReference>
<feature type="domain" description="Oligopeptide/dipeptide ABC transporter C-terminal" evidence="5">
    <location>
        <begin position="92"/>
        <end position="125"/>
    </location>
</feature>
<dbReference type="Pfam" id="PF00005">
    <property type="entry name" value="ABC_tran"/>
    <property type="match status" value="1"/>
</dbReference>
<dbReference type="Gene3D" id="3.40.50.300">
    <property type="entry name" value="P-loop containing nucleotide triphosphate hydrolases"/>
    <property type="match status" value="1"/>
</dbReference>
<sequence>MPATTITKYPRELSPGQLQKISLARALLLRPKVLIIDEPTSTLDATFRVIYMDLIKKISSSLNISILVVDNDIKFSKQYADRIAVMESGHIVEIATVDEILNRPLHDYTKKLVESLPIMKMHYKREDMIPYEKDSYIDYLLDIPITFEVFPGHFASMRDREMNAILKEYKGAKDLLSEVLK</sequence>
<evidence type="ECO:0000259" key="5">
    <source>
        <dbReference type="Pfam" id="PF08352"/>
    </source>
</evidence>
<organism evidence="6 7">
    <name type="scientific">Zophobas morio</name>
    <dbReference type="NCBI Taxonomy" id="2755281"/>
    <lineage>
        <taxon>Eukaryota</taxon>
        <taxon>Metazoa</taxon>
        <taxon>Ecdysozoa</taxon>
        <taxon>Arthropoda</taxon>
        <taxon>Hexapoda</taxon>
        <taxon>Insecta</taxon>
        <taxon>Pterygota</taxon>
        <taxon>Neoptera</taxon>
        <taxon>Endopterygota</taxon>
        <taxon>Coleoptera</taxon>
        <taxon>Polyphaga</taxon>
        <taxon>Cucujiformia</taxon>
        <taxon>Tenebrionidae</taxon>
        <taxon>Zophobas</taxon>
    </lineage>
</organism>
<protein>
    <recommendedName>
        <fullName evidence="8">ABC transporter domain-containing protein</fullName>
    </recommendedName>
</protein>
<feature type="domain" description="ABC transporter" evidence="4">
    <location>
        <begin position="4"/>
        <end position="41"/>
    </location>
</feature>
<dbReference type="InterPro" id="IPR003439">
    <property type="entry name" value="ABC_transporter-like_ATP-bd"/>
</dbReference>
<keyword evidence="2" id="KW-0547">Nucleotide-binding</keyword>
<dbReference type="Proteomes" id="UP001168821">
    <property type="component" value="Unassembled WGS sequence"/>
</dbReference>
<dbReference type="GO" id="GO:0005524">
    <property type="term" value="F:ATP binding"/>
    <property type="evidence" value="ECO:0007669"/>
    <property type="project" value="UniProtKB-KW"/>
</dbReference>
<evidence type="ECO:0000313" key="7">
    <source>
        <dbReference type="Proteomes" id="UP001168821"/>
    </source>
</evidence>
<dbReference type="InterPro" id="IPR027417">
    <property type="entry name" value="P-loop_NTPase"/>
</dbReference>
<proteinExistence type="predicted"/>
<evidence type="ECO:0000313" key="6">
    <source>
        <dbReference type="EMBL" id="KAJ3636252.1"/>
    </source>
</evidence>
<accession>A0AA38M1K5</accession>
<evidence type="ECO:0000256" key="3">
    <source>
        <dbReference type="ARBA" id="ARBA00022840"/>
    </source>
</evidence>
<dbReference type="AlphaFoldDB" id="A0AA38M1K5"/>
<evidence type="ECO:0000256" key="1">
    <source>
        <dbReference type="ARBA" id="ARBA00022448"/>
    </source>
</evidence>
<dbReference type="SUPFAM" id="SSF52540">
    <property type="entry name" value="P-loop containing nucleoside triphosphate hydrolases"/>
    <property type="match status" value="1"/>
</dbReference>
<name>A0AA38M1K5_9CUCU</name>
<dbReference type="InterPro" id="IPR013563">
    <property type="entry name" value="Oligopep_ABC_C"/>
</dbReference>
<evidence type="ECO:0000259" key="4">
    <source>
        <dbReference type="Pfam" id="PF00005"/>
    </source>
</evidence>
<reference evidence="6" key="1">
    <citation type="journal article" date="2023" name="G3 (Bethesda)">
        <title>Whole genome assemblies of Zophobas morio and Tenebrio molitor.</title>
        <authorList>
            <person name="Kaur S."/>
            <person name="Stinson S.A."/>
            <person name="diCenzo G.C."/>
        </authorList>
    </citation>
    <scope>NUCLEOTIDE SEQUENCE</scope>
    <source>
        <strain evidence="6">QUZm001</strain>
    </source>
</reference>
<keyword evidence="3" id="KW-0067">ATP-binding</keyword>
<keyword evidence="1" id="KW-0813">Transport</keyword>
<dbReference type="PANTHER" id="PTHR43776">
    <property type="entry name" value="TRANSPORT ATP-BINDING PROTEIN"/>
    <property type="match status" value="1"/>
</dbReference>
<gene>
    <name evidence="6" type="ORF">Zmor_011852</name>
</gene>
<dbReference type="Pfam" id="PF08352">
    <property type="entry name" value="oligo_HPY"/>
    <property type="match status" value="1"/>
</dbReference>
<keyword evidence="7" id="KW-1185">Reference proteome</keyword>
<evidence type="ECO:0008006" key="8">
    <source>
        <dbReference type="Google" id="ProtNLM"/>
    </source>
</evidence>
<dbReference type="GO" id="GO:0015833">
    <property type="term" value="P:peptide transport"/>
    <property type="evidence" value="ECO:0007669"/>
    <property type="project" value="InterPro"/>
</dbReference>
<evidence type="ECO:0000256" key="2">
    <source>
        <dbReference type="ARBA" id="ARBA00022741"/>
    </source>
</evidence>